<dbReference type="Proteomes" id="UP001206925">
    <property type="component" value="Unassembled WGS sequence"/>
</dbReference>
<sequence length="72" mass="8152">VISHQLSLGGLEMSFVFGDEGSIASVRNEFKNNDLDWLLRSRPFTGKITQINRARIHNQAHKQRPIFAMVAS</sequence>
<keyword evidence="2" id="KW-1185">Reference proteome</keyword>
<dbReference type="EMBL" id="JAMZMK010009317">
    <property type="protein sequence ID" value="KAI7736306.1"/>
    <property type="molecule type" value="Genomic_DNA"/>
</dbReference>
<comment type="caution">
    <text evidence="1">The sequence shown here is derived from an EMBL/GenBank/DDBJ whole genome shotgun (WGS) entry which is preliminary data.</text>
</comment>
<dbReference type="AlphaFoldDB" id="A0AAD5C6N2"/>
<protein>
    <submittedName>
        <fullName evidence="1">Uncharacterized protein</fullName>
    </submittedName>
</protein>
<gene>
    <name evidence="1" type="ORF">M8C21_021193</name>
</gene>
<evidence type="ECO:0000313" key="1">
    <source>
        <dbReference type="EMBL" id="KAI7736306.1"/>
    </source>
</evidence>
<reference evidence="1" key="1">
    <citation type="submission" date="2022-06" db="EMBL/GenBank/DDBJ databases">
        <title>Uncovering the hologenomic basis of an extraordinary plant invasion.</title>
        <authorList>
            <person name="Bieker V.C."/>
            <person name="Martin M.D."/>
            <person name="Gilbert T."/>
            <person name="Hodgins K."/>
            <person name="Battlay P."/>
            <person name="Petersen B."/>
            <person name="Wilson J."/>
        </authorList>
    </citation>
    <scope>NUCLEOTIDE SEQUENCE</scope>
    <source>
        <strain evidence="1">AA19_3_7</strain>
        <tissue evidence="1">Leaf</tissue>
    </source>
</reference>
<feature type="non-terminal residue" evidence="1">
    <location>
        <position position="1"/>
    </location>
</feature>
<evidence type="ECO:0000313" key="2">
    <source>
        <dbReference type="Proteomes" id="UP001206925"/>
    </source>
</evidence>
<proteinExistence type="predicted"/>
<organism evidence="1 2">
    <name type="scientific">Ambrosia artemisiifolia</name>
    <name type="common">Common ragweed</name>
    <dbReference type="NCBI Taxonomy" id="4212"/>
    <lineage>
        <taxon>Eukaryota</taxon>
        <taxon>Viridiplantae</taxon>
        <taxon>Streptophyta</taxon>
        <taxon>Embryophyta</taxon>
        <taxon>Tracheophyta</taxon>
        <taxon>Spermatophyta</taxon>
        <taxon>Magnoliopsida</taxon>
        <taxon>eudicotyledons</taxon>
        <taxon>Gunneridae</taxon>
        <taxon>Pentapetalae</taxon>
        <taxon>asterids</taxon>
        <taxon>campanulids</taxon>
        <taxon>Asterales</taxon>
        <taxon>Asteraceae</taxon>
        <taxon>Asteroideae</taxon>
        <taxon>Heliantheae alliance</taxon>
        <taxon>Heliantheae</taxon>
        <taxon>Ambrosia</taxon>
    </lineage>
</organism>
<accession>A0AAD5C6N2</accession>
<name>A0AAD5C6N2_AMBAR</name>